<dbReference type="SUPFAM" id="SSF51069">
    <property type="entry name" value="Carbonic anhydrase"/>
    <property type="match status" value="1"/>
</dbReference>
<dbReference type="SMART" id="SM01057">
    <property type="entry name" value="Carb_anhydrase"/>
    <property type="match status" value="1"/>
</dbReference>
<dbReference type="Pfam" id="PF00194">
    <property type="entry name" value="Carb_anhydrase"/>
    <property type="match status" value="1"/>
</dbReference>
<dbReference type="PROSITE" id="PS00162">
    <property type="entry name" value="ALPHA_CA_1"/>
    <property type="match status" value="1"/>
</dbReference>
<evidence type="ECO:0000256" key="7">
    <source>
        <dbReference type="ARBA" id="ARBA00022833"/>
    </source>
</evidence>
<dbReference type="Proteomes" id="UP000323321">
    <property type="component" value="Unassembled WGS sequence"/>
</dbReference>
<dbReference type="Gene3D" id="3.10.200.10">
    <property type="entry name" value="Alpha carbonic anhydrase"/>
    <property type="match status" value="1"/>
</dbReference>
<evidence type="ECO:0000313" key="12">
    <source>
        <dbReference type="EMBL" id="KAA6460487.1"/>
    </source>
</evidence>
<gene>
    <name evidence="12" type="ORF">DX932_19995</name>
</gene>
<evidence type="ECO:0000256" key="1">
    <source>
        <dbReference type="ARBA" id="ARBA00001947"/>
    </source>
</evidence>
<proteinExistence type="inferred from homology"/>
<dbReference type="InterPro" id="IPR023561">
    <property type="entry name" value="Carbonic_anhydrase_a-class"/>
</dbReference>
<evidence type="ECO:0000256" key="5">
    <source>
        <dbReference type="ARBA" id="ARBA00014628"/>
    </source>
</evidence>
<dbReference type="InterPro" id="IPR036398">
    <property type="entry name" value="CA_dom_sf"/>
</dbReference>
<dbReference type="PROSITE" id="PS51257">
    <property type="entry name" value="PROKAR_LIPOPROTEIN"/>
    <property type="match status" value="1"/>
</dbReference>
<comment type="similarity">
    <text evidence="3 10">Belongs to the alpha-carbonic anhydrase family.</text>
</comment>
<dbReference type="GO" id="GO:0004089">
    <property type="term" value="F:carbonate dehydratase activity"/>
    <property type="evidence" value="ECO:0007669"/>
    <property type="project" value="UniProtKB-UniRule"/>
</dbReference>
<evidence type="ECO:0000256" key="10">
    <source>
        <dbReference type="RuleBase" id="RU367011"/>
    </source>
</evidence>
<feature type="domain" description="Alpha-carbonic anhydrase" evidence="11">
    <location>
        <begin position="33"/>
        <end position="247"/>
    </location>
</feature>
<dbReference type="EC" id="4.2.1.1" evidence="4 10"/>
<reference evidence="12 13" key="1">
    <citation type="submission" date="2018-08" db="EMBL/GenBank/DDBJ databases">
        <title>Bacillus phenotypic plasticity.</title>
        <authorList>
            <person name="Hurtado E."/>
        </authorList>
    </citation>
    <scope>NUCLEOTIDE SEQUENCE [LARGE SCALE GENOMIC DNA]</scope>
    <source>
        <strain evidence="12 13">111b</strain>
    </source>
</reference>
<dbReference type="PROSITE" id="PS51144">
    <property type="entry name" value="ALPHA_CA_2"/>
    <property type="match status" value="1"/>
</dbReference>
<evidence type="ECO:0000256" key="6">
    <source>
        <dbReference type="ARBA" id="ARBA00022723"/>
    </source>
</evidence>
<comment type="caution">
    <text evidence="12">The sequence shown here is derived from an EMBL/GenBank/DDBJ whole genome shotgun (WGS) entry which is preliminary data.</text>
</comment>
<evidence type="ECO:0000259" key="11">
    <source>
        <dbReference type="PROSITE" id="PS51144"/>
    </source>
</evidence>
<dbReference type="PANTHER" id="PTHR18952">
    <property type="entry name" value="CARBONIC ANHYDRASE"/>
    <property type="match status" value="1"/>
</dbReference>
<evidence type="ECO:0000313" key="13">
    <source>
        <dbReference type="Proteomes" id="UP000323321"/>
    </source>
</evidence>
<evidence type="ECO:0000256" key="4">
    <source>
        <dbReference type="ARBA" id="ARBA00012925"/>
    </source>
</evidence>
<evidence type="ECO:0000256" key="9">
    <source>
        <dbReference type="ARBA" id="ARBA00048348"/>
    </source>
</evidence>
<dbReference type="PANTHER" id="PTHR18952:SF265">
    <property type="entry name" value="CARBONIC ANHYDRASE"/>
    <property type="match status" value="1"/>
</dbReference>
<dbReference type="InterPro" id="IPR041891">
    <property type="entry name" value="Alpha_CA_prokaryot-like"/>
</dbReference>
<dbReference type="InterPro" id="IPR001148">
    <property type="entry name" value="CA_dom"/>
</dbReference>
<keyword evidence="7 10" id="KW-0862">Zinc</keyword>
<evidence type="ECO:0000256" key="3">
    <source>
        <dbReference type="ARBA" id="ARBA00010718"/>
    </source>
</evidence>
<keyword evidence="6 10" id="KW-0479">Metal-binding</keyword>
<dbReference type="CDD" id="cd03124">
    <property type="entry name" value="alpha_CA_prokaryotic_like"/>
    <property type="match status" value="1"/>
</dbReference>
<sequence>MKINFIGISLLIFALLVTGCNKTNPTNKKEEKANATHDLKCKDQKNWKFKSGNIQSPIAIDTAKTQEMKDDGAIELIYNDTVLNQVDNGHSIQVNATGTVKINGRYFDLTQFHFHSPSEHTLDNKHYPMEAHFVNKAQDGRIAVIGVFFAEGSENQEFKKVIDNIKKGDKKNYVAEINIATMFPTNKSYYHYLGSLTTPPFSENVEWYVMKKPVEVSKGQIEAFQNYYNNNNRDIQPLNERLILKHEE</sequence>
<dbReference type="GO" id="GO:0008270">
    <property type="term" value="F:zinc ion binding"/>
    <property type="evidence" value="ECO:0007669"/>
    <property type="project" value="UniProtKB-UniRule"/>
</dbReference>
<evidence type="ECO:0000256" key="8">
    <source>
        <dbReference type="ARBA" id="ARBA00023239"/>
    </source>
</evidence>
<dbReference type="InterPro" id="IPR018338">
    <property type="entry name" value="Carbonic_anhydrase_a-class_CS"/>
</dbReference>
<comment type="cofactor">
    <cofactor evidence="1 10">
        <name>Zn(2+)</name>
        <dbReference type="ChEBI" id="CHEBI:29105"/>
    </cofactor>
</comment>
<dbReference type="RefSeq" id="WP_150158637.1">
    <property type="nucleotide sequence ID" value="NZ_QSMZ01000018.1"/>
</dbReference>
<name>A0A9W7UQD6_BACCE</name>
<keyword evidence="8 10" id="KW-0456">Lyase</keyword>
<dbReference type="AlphaFoldDB" id="A0A9W7UQD6"/>
<accession>A0A9W7UQD6</accession>
<dbReference type="EMBL" id="QSMZ01000018">
    <property type="protein sequence ID" value="KAA6460487.1"/>
    <property type="molecule type" value="Genomic_DNA"/>
</dbReference>
<comment type="catalytic activity">
    <reaction evidence="9 10">
        <text>hydrogencarbonate + H(+) = CO2 + H2O</text>
        <dbReference type="Rhea" id="RHEA:10748"/>
        <dbReference type="ChEBI" id="CHEBI:15377"/>
        <dbReference type="ChEBI" id="CHEBI:15378"/>
        <dbReference type="ChEBI" id="CHEBI:16526"/>
        <dbReference type="ChEBI" id="CHEBI:17544"/>
        <dbReference type="EC" id="4.2.1.1"/>
    </reaction>
</comment>
<organism evidence="12 13">
    <name type="scientific">Bacillus cereus</name>
    <dbReference type="NCBI Taxonomy" id="1396"/>
    <lineage>
        <taxon>Bacteria</taxon>
        <taxon>Bacillati</taxon>
        <taxon>Bacillota</taxon>
        <taxon>Bacilli</taxon>
        <taxon>Bacillales</taxon>
        <taxon>Bacillaceae</taxon>
        <taxon>Bacillus</taxon>
        <taxon>Bacillus cereus group</taxon>
    </lineage>
</organism>
<evidence type="ECO:0000256" key="2">
    <source>
        <dbReference type="ARBA" id="ARBA00002904"/>
    </source>
</evidence>
<comment type="function">
    <text evidence="2 10">Reversible hydration of carbon dioxide.</text>
</comment>
<protein>
    <recommendedName>
        <fullName evidence="5 10">Carbonic anhydrase</fullName>
        <ecNumber evidence="4 10">4.2.1.1</ecNumber>
    </recommendedName>
</protein>